<dbReference type="Proteomes" id="UP000295773">
    <property type="component" value="Unassembled WGS sequence"/>
</dbReference>
<dbReference type="PANTHER" id="PTHR43252">
    <property type="entry name" value="TRANSCRIPTIONAL REGULATOR YQJI"/>
    <property type="match status" value="1"/>
</dbReference>
<proteinExistence type="predicted"/>
<dbReference type="PANTHER" id="PTHR43252:SF5">
    <property type="entry name" value="TRANSCRIPTIONAL REGULATOR, PADR-LIKE FAMILY"/>
    <property type="match status" value="1"/>
</dbReference>
<keyword evidence="3" id="KW-1185">Reference proteome</keyword>
<organism evidence="2 3">
    <name type="scientific">Longicatena caecimuris</name>
    <dbReference type="NCBI Taxonomy" id="1796635"/>
    <lineage>
        <taxon>Bacteria</taxon>
        <taxon>Bacillati</taxon>
        <taxon>Bacillota</taxon>
        <taxon>Erysipelotrichia</taxon>
        <taxon>Erysipelotrichales</taxon>
        <taxon>Erysipelotrichaceae</taxon>
        <taxon>Longicatena</taxon>
    </lineage>
</organism>
<evidence type="ECO:0000313" key="3">
    <source>
        <dbReference type="Proteomes" id="UP000295773"/>
    </source>
</evidence>
<gene>
    <name evidence="2" type="ORF">EDD61_103173</name>
</gene>
<evidence type="ECO:0000313" key="2">
    <source>
        <dbReference type="EMBL" id="TCU62758.1"/>
    </source>
</evidence>
<protein>
    <submittedName>
        <fullName evidence="2">PadR family transcriptional regulator</fullName>
    </submittedName>
</protein>
<feature type="domain" description="Transcription regulator PadR N-terminal" evidence="1">
    <location>
        <begin position="22"/>
        <end position="83"/>
    </location>
</feature>
<dbReference type="InterPro" id="IPR036390">
    <property type="entry name" value="WH_DNA-bd_sf"/>
</dbReference>
<dbReference type="InterPro" id="IPR036388">
    <property type="entry name" value="WH-like_DNA-bd_sf"/>
</dbReference>
<comment type="caution">
    <text evidence="2">The sequence shown here is derived from an EMBL/GenBank/DDBJ whole genome shotgun (WGS) entry which is preliminary data.</text>
</comment>
<sequence>MPKKQLDTLTEPMYYTLIALMTPKCGIEITEFVRDLTQGRVRLVPGTLYAILSKFESEELIDEVMLEGRKRIYQITEKGKVMLMEEHQRLETMLKEGEIGLKLQKGDSL</sequence>
<dbReference type="RefSeq" id="WP_008688877.1">
    <property type="nucleotide sequence ID" value="NZ_AP024510.1"/>
</dbReference>
<dbReference type="SUPFAM" id="SSF46785">
    <property type="entry name" value="Winged helix' DNA-binding domain"/>
    <property type="match status" value="1"/>
</dbReference>
<dbReference type="Gene3D" id="1.10.10.10">
    <property type="entry name" value="Winged helix-like DNA-binding domain superfamily/Winged helix DNA-binding domain"/>
    <property type="match status" value="1"/>
</dbReference>
<evidence type="ECO:0000259" key="1">
    <source>
        <dbReference type="Pfam" id="PF03551"/>
    </source>
</evidence>
<dbReference type="AlphaFoldDB" id="A0A4R3TME1"/>
<name>A0A4R3TME1_9FIRM</name>
<accession>A0A4R3TME1</accession>
<dbReference type="Pfam" id="PF03551">
    <property type="entry name" value="PadR"/>
    <property type="match status" value="1"/>
</dbReference>
<dbReference type="GeneID" id="73795386"/>
<dbReference type="EMBL" id="SMBP01000003">
    <property type="protein sequence ID" value="TCU62758.1"/>
    <property type="molecule type" value="Genomic_DNA"/>
</dbReference>
<dbReference type="InterPro" id="IPR005149">
    <property type="entry name" value="Tscrpt_reg_PadR_N"/>
</dbReference>
<reference evidence="2 3" key="1">
    <citation type="submission" date="2019-03" db="EMBL/GenBank/DDBJ databases">
        <title>Genomic Encyclopedia of Type Strains, Phase IV (KMG-IV): sequencing the most valuable type-strain genomes for metagenomic binning, comparative biology and taxonomic classification.</title>
        <authorList>
            <person name="Goeker M."/>
        </authorList>
    </citation>
    <scope>NUCLEOTIDE SEQUENCE [LARGE SCALE GENOMIC DNA]</scope>
    <source>
        <strain evidence="2 3">DSM 29481</strain>
    </source>
</reference>